<keyword evidence="7" id="KW-1185">Reference proteome</keyword>
<keyword evidence="2" id="KW-0863">Zinc-finger</keyword>
<dbReference type="InterPro" id="IPR007527">
    <property type="entry name" value="Znf_SWIM"/>
</dbReference>
<protein>
    <submittedName>
        <fullName evidence="6">Serine/threonine protein kinase</fullName>
    </submittedName>
</protein>
<evidence type="ECO:0000313" key="6">
    <source>
        <dbReference type="EMBL" id="RNL38585.1"/>
    </source>
</evidence>
<organism evidence="6 7">
    <name type="scientific">Slackia equolifaciens</name>
    <dbReference type="NCBI Taxonomy" id="498718"/>
    <lineage>
        <taxon>Bacteria</taxon>
        <taxon>Bacillati</taxon>
        <taxon>Actinomycetota</taxon>
        <taxon>Coriobacteriia</taxon>
        <taxon>Eggerthellales</taxon>
        <taxon>Eggerthellaceae</taxon>
        <taxon>Slackia</taxon>
    </lineage>
</organism>
<accession>A0A3N0AUR4</accession>
<evidence type="ECO:0000259" key="5">
    <source>
        <dbReference type="PROSITE" id="PS51194"/>
    </source>
</evidence>
<dbReference type="Pfam" id="PF00176">
    <property type="entry name" value="SNF2-rel_dom"/>
    <property type="match status" value="1"/>
</dbReference>
<dbReference type="Pfam" id="PF00271">
    <property type="entry name" value="Helicase_C"/>
    <property type="match status" value="1"/>
</dbReference>
<dbReference type="AlphaFoldDB" id="A0A3N0AUR4"/>
<keyword evidence="6" id="KW-0723">Serine/threonine-protein kinase</keyword>
<keyword evidence="1" id="KW-0378">Hydrolase</keyword>
<dbReference type="InterPro" id="IPR000330">
    <property type="entry name" value="SNF2_N"/>
</dbReference>
<dbReference type="PROSITE" id="PS50966">
    <property type="entry name" value="ZF_SWIM"/>
    <property type="match status" value="1"/>
</dbReference>
<name>A0A3N0AUR4_9ACTN</name>
<reference evidence="7" key="1">
    <citation type="submission" date="2018-05" db="EMBL/GenBank/DDBJ databases">
        <title>Genome Sequencing of selected type strains of the family Eggerthellaceae.</title>
        <authorList>
            <person name="Danylec N."/>
            <person name="Stoll D.A."/>
            <person name="Doetsch A."/>
            <person name="Huch M."/>
        </authorList>
    </citation>
    <scope>NUCLEOTIDE SEQUENCE [LARGE SCALE GENOMIC DNA]</scope>
    <source>
        <strain evidence="7">DSM 24851</strain>
    </source>
</reference>
<dbReference type="Gene3D" id="3.40.50.300">
    <property type="entry name" value="P-loop containing nucleotide triphosphate hydrolases"/>
    <property type="match status" value="1"/>
</dbReference>
<dbReference type="Gene3D" id="3.40.50.10810">
    <property type="entry name" value="Tandem AAA-ATPase domain"/>
    <property type="match status" value="1"/>
</dbReference>
<dbReference type="InterPro" id="IPR001650">
    <property type="entry name" value="Helicase_C-like"/>
</dbReference>
<dbReference type="GO" id="GO:0016787">
    <property type="term" value="F:hydrolase activity"/>
    <property type="evidence" value="ECO:0007669"/>
    <property type="project" value="UniProtKB-KW"/>
</dbReference>
<dbReference type="Pfam" id="PF08455">
    <property type="entry name" value="SNF2_assoc"/>
    <property type="match status" value="1"/>
</dbReference>
<dbReference type="GO" id="GO:0004674">
    <property type="term" value="F:protein serine/threonine kinase activity"/>
    <property type="evidence" value="ECO:0007669"/>
    <property type="project" value="UniProtKB-KW"/>
</dbReference>
<gene>
    <name evidence="6" type="ORF">DMP06_08785</name>
</gene>
<keyword evidence="2" id="KW-0479">Metal-binding</keyword>
<dbReference type="InterPro" id="IPR049730">
    <property type="entry name" value="SNF2/RAD54-like_C"/>
</dbReference>
<comment type="caution">
    <text evidence="6">The sequence shown here is derived from an EMBL/GenBank/DDBJ whole genome shotgun (WGS) entry which is preliminary data.</text>
</comment>
<dbReference type="SMART" id="SM00490">
    <property type="entry name" value="HELICc"/>
    <property type="match status" value="1"/>
</dbReference>
<evidence type="ECO:0000259" key="4">
    <source>
        <dbReference type="PROSITE" id="PS51192"/>
    </source>
</evidence>
<dbReference type="GO" id="GO:0005524">
    <property type="term" value="F:ATP binding"/>
    <property type="evidence" value="ECO:0007669"/>
    <property type="project" value="InterPro"/>
</dbReference>
<dbReference type="InterPro" id="IPR027417">
    <property type="entry name" value="P-loop_NTPase"/>
</dbReference>
<dbReference type="InterPro" id="IPR013663">
    <property type="entry name" value="Helicase_SWF/SNF/SWI_bac"/>
</dbReference>
<dbReference type="InterPro" id="IPR038718">
    <property type="entry name" value="SNF2-like_sf"/>
</dbReference>
<proteinExistence type="predicted"/>
<dbReference type="InterPro" id="IPR014001">
    <property type="entry name" value="Helicase_ATP-bd"/>
</dbReference>
<evidence type="ECO:0000259" key="3">
    <source>
        <dbReference type="PROSITE" id="PS50966"/>
    </source>
</evidence>
<dbReference type="PROSITE" id="PS51192">
    <property type="entry name" value="HELICASE_ATP_BIND_1"/>
    <property type="match status" value="1"/>
</dbReference>
<dbReference type="OrthoDB" id="9760715at2"/>
<dbReference type="GO" id="GO:0008270">
    <property type="term" value="F:zinc ion binding"/>
    <property type="evidence" value="ECO:0007669"/>
    <property type="project" value="UniProtKB-KW"/>
</dbReference>
<feature type="domain" description="SWIM-type" evidence="3">
    <location>
        <begin position="62"/>
        <end position="103"/>
    </location>
</feature>
<evidence type="ECO:0000256" key="2">
    <source>
        <dbReference type="PROSITE-ProRule" id="PRU00325"/>
    </source>
</evidence>
<dbReference type="CDD" id="cd18012">
    <property type="entry name" value="DEXQc_arch_SWI2_SNF2"/>
    <property type="match status" value="1"/>
</dbReference>
<feature type="domain" description="Helicase ATP-binding" evidence="4">
    <location>
        <begin position="650"/>
        <end position="811"/>
    </location>
</feature>
<dbReference type="CDD" id="cd18793">
    <property type="entry name" value="SF2_C_SNF"/>
    <property type="match status" value="1"/>
</dbReference>
<dbReference type="PANTHER" id="PTHR10799">
    <property type="entry name" value="SNF2/RAD54 HELICASE FAMILY"/>
    <property type="match status" value="1"/>
</dbReference>
<sequence>MEARRSALANAALEACNPRTAQRAIGIAQTGGAITSRKCRRAENNTVLTAFVESSTGWGGSYRVSATVDEAAARLVDYACTCPASYQFEGPCKHCAALTLAFAQDPTSFEGYAESRRNATSPALADYLRRAERAMTLTEPGTVDFEVELTHAYGQWAARFKIAGPLGSYVLKDLAEFLQRMQQGVTYSYGKKLAFAHVDEAFSHRGRAIVAFLVQADAVRRESSKAVWYASQPGIKGRELPLAEEEVVALIAALDEGADPVVFVEGADVSSRRRSVASILDGNPPLSVSMSRKSGGFAVSTSHPAQVFASKDGIVIWTDETFFCCDESLASCLDILQALFESNAESLFVSDADMPLFCATALPLLEGNIQVLADPAIDAFRPIPCALEFYFDKNARFVTCDAFAVYGERRWRIVDDALAAPLSRPRSPRAEDDSPAPLRDARAEAKGCALLQRYFTVEYVNDSERLDIVARIPATGDDALANLLFGGLAKFREAGEVFTTPAFDRLISDRKPRITMGVSLAGNLIDLDVSADDLPTEELSLVLGSYRRRRRYHRLKSGAFIDLADMDLADLDRIVSDLDISASQLASGHIELPAYRAFYLDETLHDARRETSFKRYVDRFESIDPARYRIPDALAGVLRPYQEEGFRWLSTLADMEFGGILADEMGLGKTLQLMAFLLDRRDEARGIGPSLIVCPASLVYNWAAEFERFAPDLSVEPVAGSKQERMTARAKNGIDVYVTSYDLARIDAAEWSAKRLYCCTLDEAQYIKNHGTLTARAIKRLDARHRFALTGTPMENRLSEIWSIFDFVMPGFLGSYMRFKEKFELDIVGGDQDRAQRLASLVGPFMLRRLKRDVLTDLPEKLESVVAVRMESKQRKLYDACEQKLREELTVQRKERKKNRELPPELRRPSVEVLAELTRLRQVCCDPRLAYEDYKGAGAKLDAICDLVESAANDGQKTLVFSQFTSFLDLIAQRLDASGILYFTITGSTPKRRRVALAKTFNSDDTPAFLISLKAGGTGLNLTGASVVVHADPWWNAAAQNQATDRAHRIGQERAVNVYRVIAEGTIEERIVRLQEQKSQLAETIMGAEGMSLANLTQDELLQLLEG</sequence>
<dbReference type="EMBL" id="QIBX01000017">
    <property type="protein sequence ID" value="RNL38585.1"/>
    <property type="molecule type" value="Genomic_DNA"/>
</dbReference>
<dbReference type="Proteomes" id="UP000269591">
    <property type="component" value="Unassembled WGS sequence"/>
</dbReference>
<dbReference type="SUPFAM" id="SSF52540">
    <property type="entry name" value="P-loop containing nucleoside triphosphate hydrolases"/>
    <property type="match status" value="2"/>
</dbReference>
<evidence type="ECO:0000256" key="1">
    <source>
        <dbReference type="ARBA" id="ARBA00022801"/>
    </source>
</evidence>
<evidence type="ECO:0000313" key="7">
    <source>
        <dbReference type="Proteomes" id="UP000269591"/>
    </source>
</evidence>
<dbReference type="PROSITE" id="PS51194">
    <property type="entry name" value="HELICASE_CTER"/>
    <property type="match status" value="1"/>
</dbReference>
<keyword evidence="6" id="KW-0808">Transferase</keyword>
<dbReference type="SMART" id="SM00487">
    <property type="entry name" value="DEXDc"/>
    <property type="match status" value="1"/>
</dbReference>
<feature type="domain" description="Helicase C-terminal" evidence="5">
    <location>
        <begin position="940"/>
        <end position="1092"/>
    </location>
</feature>
<keyword evidence="2" id="KW-0862">Zinc</keyword>
<keyword evidence="6" id="KW-0418">Kinase</keyword>